<sequence>MASVAYYELYRGSSLGLSLTDTLDDLINEGRIEPQLAMKILGTFDKIVTEVLADKVRARLTFKVTHFTFKALAQWAMGHLDTYRFCDEVWTFLIKDVSFKLDNQTTVSADKVKIVSCNSKRPGEVTLPWLRAENRTPVKKESTPRKRVKTEPSPDHNLTPKNPRVSPPRRDFFRSSQSPPTSPIRRCPSEEFLIEGIQHDDGWVMVEDEFYAVAQAFTQHLHHAEYLRRRKQVKADNAAGIGEIERPTDGRTPLPNEVERKRETEALRGRQKAGLAQIGHGGVDEKDEAEDDERWAGTHLHDLMTSPRKTRSLAGVHAPKSSTRAAAGFGQAPTLRTGRARVSSIGSVTATSRAPEVSCIELDEETASGSDDDDLDLETNPVVLPPPRRTNDTPRKSQTHDETTPRAQRQSKIQIMSTSKPNVKPAHGRPSPANAYKSRVQSLFDDLDELPESSRINSTISNKSKEPPSRHSPVAGGKKISDAKKSRHNEVPTFLM</sequence>
<feature type="compositionally biased region" description="Basic and acidic residues" evidence="11">
    <location>
        <begin position="132"/>
        <end position="154"/>
    </location>
</feature>
<dbReference type="HOGENOM" id="CLU_038290_1_1_1"/>
<evidence type="ECO:0000256" key="3">
    <source>
        <dbReference type="ARBA" id="ARBA00019928"/>
    </source>
</evidence>
<proteinExistence type="inferred from homology"/>
<feature type="compositionally biased region" description="Polar residues" evidence="11">
    <location>
        <begin position="405"/>
        <end position="421"/>
    </location>
</feature>
<dbReference type="InterPro" id="IPR003194">
    <property type="entry name" value="TFIIA_gsu"/>
</dbReference>
<dbReference type="InterPro" id="IPR009088">
    <property type="entry name" value="TFIIA_b-brl"/>
</dbReference>
<comment type="subunit">
    <text evidence="10">TFIIA is a heterodimer composed of the large TOA1 and the small TOA2 subunits.</text>
</comment>
<keyword evidence="6" id="KW-0539">Nucleus</keyword>
<evidence type="ECO:0000313" key="14">
    <source>
        <dbReference type="EMBL" id="KGO60134.1"/>
    </source>
</evidence>
<dbReference type="Proteomes" id="UP000030143">
    <property type="component" value="Unassembled WGS sequence"/>
</dbReference>
<dbReference type="Pfam" id="PF02268">
    <property type="entry name" value="TFIIA_gamma_N"/>
    <property type="match status" value="1"/>
</dbReference>
<comment type="function">
    <text evidence="7">TFIIA is a component of the transcription machinery of RNA polymerase II and plays an important role in transcriptional activation. TFIIA in a complex with TBP mediates transcriptional activity.</text>
</comment>
<feature type="compositionally biased region" description="Basic and acidic residues" evidence="11">
    <location>
        <begin position="389"/>
        <end position="404"/>
    </location>
</feature>
<accession>A0A0A2KAL5</accession>
<dbReference type="CDD" id="cd10145">
    <property type="entry name" value="TFIIA_gamma_N"/>
    <property type="match status" value="1"/>
</dbReference>
<evidence type="ECO:0000256" key="11">
    <source>
        <dbReference type="SAM" id="MobiDB-lite"/>
    </source>
</evidence>
<dbReference type="EMBL" id="JQFZ01000080">
    <property type="protein sequence ID" value="KGO60134.1"/>
    <property type="molecule type" value="Genomic_DNA"/>
</dbReference>
<evidence type="ECO:0000313" key="15">
    <source>
        <dbReference type="Proteomes" id="UP000030143"/>
    </source>
</evidence>
<keyword evidence="5" id="KW-0804">Transcription</keyword>
<evidence type="ECO:0000256" key="7">
    <source>
        <dbReference type="ARBA" id="ARBA00024733"/>
    </source>
</evidence>
<evidence type="ECO:0000256" key="8">
    <source>
        <dbReference type="ARBA" id="ARBA00029848"/>
    </source>
</evidence>
<comment type="similarity">
    <text evidence="2">Belongs to the TFIIA subunit 2 family.</text>
</comment>
<feature type="region of interest" description="Disordered" evidence="11">
    <location>
        <begin position="130"/>
        <end position="187"/>
    </location>
</feature>
<feature type="domain" description="Transcription initiation factor IIA gamma subunit N-terminal" evidence="12">
    <location>
        <begin position="6"/>
        <end position="52"/>
    </location>
</feature>
<feature type="compositionally biased region" description="Acidic residues" evidence="11">
    <location>
        <begin position="361"/>
        <end position="377"/>
    </location>
</feature>
<dbReference type="InterPro" id="IPR015872">
    <property type="entry name" value="TFIIA_gsu_N"/>
</dbReference>
<dbReference type="Pfam" id="PF02751">
    <property type="entry name" value="TFIIA_gamma_C"/>
    <property type="match status" value="1"/>
</dbReference>
<feature type="region of interest" description="Disordered" evidence="11">
    <location>
        <begin position="305"/>
        <end position="496"/>
    </location>
</feature>
<dbReference type="PhylomeDB" id="A0A0A2KAL5"/>
<dbReference type="FunFam" id="2.30.18.10:FF:000003">
    <property type="entry name" value="Transcription initiation factor IIA subunit 2"/>
    <property type="match status" value="1"/>
</dbReference>
<dbReference type="VEuPathDB" id="FungiDB:PEXP_088530"/>
<dbReference type="PANTHER" id="PTHR10966">
    <property type="entry name" value="TRANSCRIPTION INITIATION FACTOR IIA SUBUNIT 2"/>
    <property type="match status" value="1"/>
</dbReference>
<keyword evidence="4" id="KW-0805">Transcription regulation</keyword>
<dbReference type="GO" id="GO:0003743">
    <property type="term" value="F:translation initiation factor activity"/>
    <property type="evidence" value="ECO:0007669"/>
    <property type="project" value="UniProtKB-KW"/>
</dbReference>
<keyword evidence="15" id="KW-1185">Reference proteome</keyword>
<dbReference type="CDD" id="cd10014">
    <property type="entry name" value="TFIIA_gamma_C"/>
    <property type="match status" value="1"/>
</dbReference>
<evidence type="ECO:0000256" key="9">
    <source>
        <dbReference type="ARBA" id="ARBA00032215"/>
    </source>
</evidence>
<keyword evidence="14" id="KW-0396">Initiation factor</keyword>
<evidence type="ECO:0000256" key="6">
    <source>
        <dbReference type="ARBA" id="ARBA00023242"/>
    </source>
</evidence>
<dbReference type="InterPro" id="IPR015871">
    <property type="entry name" value="TFIIA_gsu_C"/>
</dbReference>
<evidence type="ECO:0000256" key="10">
    <source>
        <dbReference type="ARBA" id="ARBA00063181"/>
    </source>
</evidence>
<dbReference type="GO" id="GO:0005672">
    <property type="term" value="C:transcription factor TFIIA complex"/>
    <property type="evidence" value="ECO:0007669"/>
    <property type="project" value="InterPro"/>
</dbReference>
<evidence type="ECO:0000256" key="4">
    <source>
        <dbReference type="ARBA" id="ARBA00023015"/>
    </source>
</evidence>
<dbReference type="GeneID" id="27675967"/>
<organism evidence="14 15">
    <name type="scientific">Penicillium expansum</name>
    <name type="common">Blue mold rot fungus</name>
    <dbReference type="NCBI Taxonomy" id="27334"/>
    <lineage>
        <taxon>Eukaryota</taxon>
        <taxon>Fungi</taxon>
        <taxon>Dikarya</taxon>
        <taxon>Ascomycota</taxon>
        <taxon>Pezizomycotina</taxon>
        <taxon>Eurotiomycetes</taxon>
        <taxon>Eurotiomycetidae</taxon>
        <taxon>Eurotiales</taxon>
        <taxon>Aspergillaceae</taxon>
        <taxon>Penicillium</taxon>
    </lineage>
</organism>
<dbReference type="SUPFAM" id="SSF50784">
    <property type="entry name" value="Transcription factor IIA (TFIIA), beta-barrel domain"/>
    <property type="match status" value="1"/>
</dbReference>
<evidence type="ECO:0000256" key="2">
    <source>
        <dbReference type="ARBA" id="ARBA00007675"/>
    </source>
</evidence>
<dbReference type="SUPFAM" id="SSF47396">
    <property type="entry name" value="Transcription factor IIA (TFIIA), alpha-helical domain"/>
    <property type="match status" value="1"/>
</dbReference>
<evidence type="ECO:0000259" key="13">
    <source>
        <dbReference type="Pfam" id="PF02751"/>
    </source>
</evidence>
<feature type="region of interest" description="Disordered" evidence="11">
    <location>
        <begin position="263"/>
        <end position="289"/>
    </location>
</feature>
<comment type="caution">
    <text evidence="14">The sequence shown here is derived from an EMBL/GenBank/DDBJ whole genome shotgun (WGS) entry which is preliminary data.</text>
</comment>
<reference evidence="14 15" key="1">
    <citation type="journal article" date="2015" name="Mol. Plant Microbe Interact.">
        <title>Genome, transcriptome, and functional analyses of Penicillium expansum provide new insights into secondary metabolism and pathogenicity.</title>
        <authorList>
            <person name="Ballester A.R."/>
            <person name="Marcet-Houben M."/>
            <person name="Levin E."/>
            <person name="Sela N."/>
            <person name="Selma-Lazaro C."/>
            <person name="Carmona L."/>
            <person name="Wisniewski M."/>
            <person name="Droby S."/>
            <person name="Gonzalez-Candelas L."/>
            <person name="Gabaldon T."/>
        </authorList>
    </citation>
    <scope>NUCLEOTIDE SEQUENCE [LARGE SCALE GENOMIC DNA]</scope>
    <source>
        <strain evidence="14 15">MD-8</strain>
    </source>
</reference>
<gene>
    <name evidence="14" type="ORF">PEX2_032730</name>
</gene>
<dbReference type="STRING" id="27334.A0A0A2KAL5"/>
<feature type="domain" description="Transcription initiation factor IIA gamma subunit C-terminal" evidence="13">
    <location>
        <begin position="78"/>
        <end position="119"/>
    </location>
</feature>
<evidence type="ECO:0000256" key="1">
    <source>
        <dbReference type="ARBA" id="ARBA00004123"/>
    </source>
</evidence>
<dbReference type="InterPro" id="IPR009083">
    <property type="entry name" value="TFIIA_a-hlx"/>
</dbReference>
<dbReference type="FunFam" id="1.10.287.190:FF:000001">
    <property type="entry name" value="Transcription initiation factor IIA subunit 2"/>
    <property type="match status" value="1"/>
</dbReference>
<dbReference type="Gene3D" id="1.10.287.190">
    <property type="entry name" value="Transcription factor IIA gamma subunit, alpha-helical domain"/>
    <property type="match status" value="1"/>
</dbReference>
<dbReference type="OrthoDB" id="5374569at2759"/>
<evidence type="ECO:0000256" key="5">
    <source>
        <dbReference type="ARBA" id="ARBA00023163"/>
    </source>
</evidence>
<keyword evidence="14" id="KW-0648">Protein biosynthesis</keyword>
<dbReference type="AlphaFoldDB" id="A0A0A2KAL5"/>
<dbReference type="GO" id="GO:0006367">
    <property type="term" value="P:transcription initiation at RNA polymerase II promoter"/>
    <property type="evidence" value="ECO:0007669"/>
    <property type="project" value="InterPro"/>
</dbReference>
<dbReference type="Gene3D" id="2.30.18.10">
    <property type="entry name" value="Transcription factor IIA (TFIIA), beta-barrel domain"/>
    <property type="match status" value="1"/>
</dbReference>
<feature type="compositionally biased region" description="Basic and acidic residues" evidence="11">
    <location>
        <begin position="479"/>
        <end position="490"/>
    </location>
</feature>
<dbReference type="RefSeq" id="XP_016601200.1">
    <property type="nucleotide sequence ID" value="XM_016740548.1"/>
</dbReference>
<protein>
    <recommendedName>
        <fullName evidence="3">Transcription initiation factor IIA subunit 2</fullName>
    </recommendedName>
    <alternativeName>
        <fullName evidence="9">General transcription factor IIA subunit 2</fullName>
    </alternativeName>
    <alternativeName>
        <fullName evidence="8">Transcription initiation factor IIA small chain</fullName>
    </alternativeName>
</protein>
<name>A0A0A2KAL5_PENEN</name>
<comment type="subcellular location">
    <subcellularLocation>
        <location evidence="1">Nucleus</location>
    </subcellularLocation>
</comment>
<evidence type="ECO:0000259" key="12">
    <source>
        <dbReference type="Pfam" id="PF02268"/>
    </source>
</evidence>